<name>A0A8J9USP7_9NEOP</name>
<dbReference type="AlphaFoldDB" id="A0A8J9USP7"/>
<keyword evidence="2" id="KW-1133">Transmembrane helix</keyword>
<keyword evidence="4" id="KW-1185">Reference proteome</keyword>
<feature type="region of interest" description="Disordered" evidence="1">
    <location>
        <begin position="1"/>
        <end position="52"/>
    </location>
</feature>
<evidence type="ECO:0000256" key="1">
    <source>
        <dbReference type="SAM" id="MobiDB-lite"/>
    </source>
</evidence>
<evidence type="ECO:0000313" key="3">
    <source>
        <dbReference type="EMBL" id="CAH0718997.1"/>
    </source>
</evidence>
<proteinExistence type="predicted"/>
<evidence type="ECO:0000256" key="2">
    <source>
        <dbReference type="SAM" id="Phobius"/>
    </source>
</evidence>
<sequence>MSDVTRDRPMAAKGPHDGMRRVREREHRVPHVTLPTQTKHTTAPREPASQTEARGLTATLSLLMIISSSTYCLNAFLLTTMFTLHAIPRHTTQ</sequence>
<dbReference type="EMBL" id="OV170233">
    <property type="protein sequence ID" value="CAH0718997.1"/>
    <property type="molecule type" value="Genomic_DNA"/>
</dbReference>
<keyword evidence="2" id="KW-0472">Membrane</keyword>
<keyword evidence="2" id="KW-0812">Transmembrane</keyword>
<feature type="transmembrane region" description="Helical" evidence="2">
    <location>
        <begin position="62"/>
        <end position="87"/>
    </location>
</feature>
<protein>
    <submittedName>
        <fullName evidence="3">Uncharacterized protein</fullName>
    </submittedName>
</protein>
<reference evidence="3" key="1">
    <citation type="submission" date="2021-12" db="EMBL/GenBank/DDBJ databases">
        <authorList>
            <person name="Martin H S."/>
        </authorList>
    </citation>
    <scope>NUCLEOTIDE SEQUENCE</scope>
</reference>
<dbReference type="Proteomes" id="UP000838878">
    <property type="component" value="Chromosome 13"/>
</dbReference>
<accession>A0A8J9USP7</accession>
<organism evidence="3 4">
    <name type="scientific">Brenthis ino</name>
    <name type="common">lesser marbled fritillary</name>
    <dbReference type="NCBI Taxonomy" id="405034"/>
    <lineage>
        <taxon>Eukaryota</taxon>
        <taxon>Metazoa</taxon>
        <taxon>Ecdysozoa</taxon>
        <taxon>Arthropoda</taxon>
        <taxon>Hexapoda</taxon>
        <taxon>Insecta</taxon>
        <taxon>Pterygota</taxon>
        <taxon>Neoptera</taxon>
        <taxon>Endopterygota</taxon>
        <taxon>Lepidoptera</taxon>
        <taxon>Glossata</taxon>
        <taxon>Ditrysia</taxon>
        <taxon>Papilionoidea</taxon>
        <taxon>Nymphalidae</taxon>
        <taxon>Heliconiinae</taxon>
        <taxon>Argynnini</taxon>
        <taxon>Brenthis</taxon>
    </lineage>
</organism>
<evidence type="ECO:0000313" key="4">
    <source>
        <dbReference type="Proteomes" id="UP000838878"/>
    </source>
</evidence>
<feature type="compositionally biased region" description="Basic and acidic residues" evidence="1">
    <location>
        <begin position="1"/>
        <end position="29"/>
    </location>
</feature>
<feature type="non-terminal residue" evidence="3">
    <location>
        <position position="93"/>
    </location>
</feature>
<gene>
    <name evidence="3" type="ORF">BINO364_LOCUS5395</name>
</gene>